<dbReference type="PROSITE" id="PS51257">
    <property type="entry name" value="PROKAR_LIPOPROTEIN"/>
    <property type="match status" value="1"/>
</dbReference>
<gene>
    <name evidence="1" type="ORF">UFOPK3444_00382</name>
</gene>
<dbReference type="EMBL" id="CAFBLU010000004">
    <property type="protein sequence ID" value="CAB4864729.1"/>
    <property type="molecule type" value="Genomic_DNA"/>
</dbReference>
<sequence length="150" mass="15653">MTYRRIALGIAAIMLATAGMGCGSNTLDSGELHDKVSGACDVAHKALTLVADPSGADQVRPFLNQSSAISNQLTRSLKALKPPSDTQASYGLAVQLVGEQAAILSKGAKDLTLGGDPVIVMRSVADQTTEIAQRERVTWESLGIDACANR</sequence>
<evidence type="ECO:0000313" key="1">
    <source>
        <dbReference type="EMBL" id="CAB4864729.1"/>
    </source>
</evidence>
<proteinExistence type="predicted"/>
<protein>
    <submittedName>
        <fullName evidence="1">Unannotated protein</fullName>
    </submittedName>
</protein>
<accession>A0A6J7D8F4</accession>
<name>A0A6J7D8F4_9ZZZZ</name>
<reference evidence="1" key="1">
    <citation type="submission" date="2020-05" db="EMBL/GenBank/DDBJ databases">
        <authorList>
            <person name="Chiriac C."/>
            <person name="Salcher M."/>
            <person name="Ghai R."/>
            <person name="Kavagutti S V."/>
        </authorList>
    </citation>
    <scope>NUCLEOTIDE SEQUENCE</scope>
</reference>
<organism evidence="1">
    <name type="scientific">freshwater metagenome</name>
    <dbReference type="NCBI Taxonomy" id="449393"/>
    <lineage>
        <taxon>unclassified sequences</taxon>
        <taxon>metagenomes</taxon>
        <taxon>ecological metagenomes</taxon>
    </lineage>
</organism>
<dbReference type="AlphaFoldDB" id="A0A6J7D8F4"/>